<dbReference type="Proteomes" id="UP000009232">
    <property type="component" value="Chromosome"/>
</dbReference>
<dbReference type="HOGENOM" id="CLU_136846_0_0_6"/>
<dbReference type="eggNOG" id="ENOG5032RT7">
    <property type="taxonomic scope" value="Bacteria"/>
</dbReference>
<keyword evidence="2" id="KW-1185">Reference proteome</keyword>
<dbReference type="InterPro" id="IPR046170">
    <property type="entry name" value="DUF6172"/>
</dbReference>
<dbReference type="OrthoDB" id="9794656at2"/>
<protein>
    <submittedName>
        <fullName evidence="1">Uncharacterized protein</fullName>
    </submittedName>
</protein>
<dbReference type="Pfam" id="PF19669">
    <property type="entry name" value="DUF6172"/>
    <property type="match status" value="1"/>
</dbReference>
<dbReference type="EMBL" id="CP002776">
    <property type="protein sequence ID" value="AEG31340.1"/>
    <property type="molecule type" value="Genomic_DNA"/>
</dbReference>
<organism evidence="1 2">
    <name type="scientific">Thiomicrospira cyclica (strain DSM 14477 / JCM 11371 / ALM1)</name>
    <name type="common">Thioalkalimicrobium cyclicum</name>
    <dbReference type="NCBI Taxonomy" id="717773"/>
    <lineage>
        <taxon>Bacteria</taxon>
        <taxon>Pseudomonadati</taxon>
        <taxon>Pseudomonadota</taxon>
        <taxon>Gammaproteobacteria</taxon>
        <taxon>Thiotrichales</taxon>
        <taxon>Piscirickettsiaceae</taxon>
        <taxon>Thiomicrospira</taxon>
    </lineage>
</organism>
<name>F6DBV4_THICA</name>
<dbReference type="RefSeq" id="WP_013835121.1">
    <property type="nucleotide sequence ID" value="NC_015581.1"/>
</dbReference>
<dbReference type="STRING" id="717773.Thicy_0568"/>
<gene>
    <name evidence="1" type="ordered locus">Thicy_0568</name>
</gene>
<proteinExistence type="predicted"/>
<reference evidence="1 2" key="1">
    <citation type="submission" date="2011-05" db="EMBL/GenBank/DDBJ databases">
        <title>Complete sequence of Thioalkalimicrobium cyclicum ALM1.</title>
        <authorList>
            <consortium name="US DOE Joint Genome Institute"/>
            <person name="Lucas S."/>
            <person name="Han J."/>
            <person name="Lapidus A."/>
            <person name="Cheng J.-F."/>
            <person name="Goodwin L."/>
            <person name="Pitluck S."/>
            <person name="Peters L."/>
            <person name="Mikhailova N."/>
            <person name="Davenport K."/>
            <person name="Han C."/>
            <person name="Tapia R."/>
            <person name="Land M."/>
            <person name="Hauser L."/>
            <person name="Kyrpides N."/>
            <person name="Ivanova N."/>
            <person name="Pagani I."/>
            <person name="Kappler U."/>
            <person name="Woyke T."/>
        </authorList>
    </citation>
    <scope>NUCLEOTIDE SEQUENCE [LARGE SCALE GENOMIC DNA]</scope>
    <source>
        <strain evidence="2">DSM 14477 / JCM 11371 / ALM1</strain>
    </source>
</reference>
<sequence>MKKTFALTHEKKAPARLVDAIKNELKKYLKRERAKALPNDVDFWDFACRFGADEASAKPLHLAEMNAALDQAEATGWTSCYIEIIAKPGHRSTKG</sequence>
<dbReference type="KEGG" id="tcy:Thicy_0568"/>
<dbReference type="AlphaFoldDB" id="F6DBV4"/>
<accession>F6DBV4</accession>
<evidence type="ECO:0000313" key="2">
    <source>
        <dbReference type="Proteomes" id="UP000009232"/>
    </source>
</evidence>
<evidence type="ECO:0000313" key="1">
    <source>
        <dbReference type="EMBL" id="AEG31340.1"/>
    </source>
</evidence>